<dbReference type="Gene3D" id="2.20.28.50">
    <property type="entry name" value="degv family protein"/>
    <property type="match status" value="1"/>
</dbReference>
<evidence type="ECO:0000256" key="1">
    <source>
        <dbReference type="ARBA" id="ARBA00003238"/>
    </source>
</evidence>
<reference evidence="3" key="1">
    <citation type="submission" date="2020-10" db="EMBL/GenBank/DDBJ databases">
        <authorList>
            <person name="Gilroy R."/>
        </authorList>
    </citation>
    <scope>NUCLEOTIDE SEQUENCE</scope>
    <source>
        <strain evidence="3">ChiBcec7-5410</strain>
    </source>
</reference>
<dbReference type="EMBL" id="DVLW01000096">
    <property type="protein sequence ID" value="HIT94240.1"/>
    <property type="molecule type" value="Genomic_DNA"/>
</dbReference>
<dbReference type="Pfam" id="PF02645">
    <property type="entry name" value="DegV"/>
    <property type="match status" value="1"/>
</dbReference>
<dbReference type="Gene3D" id="3.40.50.10440">
    <property type="entry name" value="Dihydroxyacetone kinase, domain 1"/>
    <property type="match status" value="1"/>
</dbReference>
<keyword evidence="2" id="KW-0446">Lipid-binding</keyword>
<dbReference type="InterPro" id="IPR050270">
    <property type="entry name" value="DegV_domain_contain"/>
</dbReference>
<comment type="caution">
    <text evidence="3">The sequence shown here is derived from an EMBL/GenBank/DDBJ whole genome shotgun (WGS) entry which is preliminary data.</text>
</comment>
<dbReference type="InterPro" id="IPR043168">
    <property type="entry name" value="DegV_C"/>
</dbReference>
<gene>
    <name evidence="3" type="ORF">IAC43_03575</name>
</gene>
<dbReference type="Proteomes" id="UP000824160">
    <property type="component" value="Unassembled WGS sequence"/>
</dbReference>
<dbReference type="SUPFAM" id="SSF82549">
    <property type="entry name" value="DAK1/DegV-like"/>
    <property type="match status" value="1"/>
</dbReference>
<dbReference type="Gene3D" id="3.30.1180.10">
    <property type="match status" value="1"/>
</dbReference>
<protein>
    <submittedName>
        <fullName evidence="3">DegV family protein</fullName>
    </submittedName>
</protein>
<dbReference type="InterPro" id="IPR003797">
    <property type="entry name" value="DegV"/>
</dbReference>
<accession>A0A9D1KRL7</accession>
<dbReference type="NCBIfam" id="TIGR00762">
    <property type="entry name" value="DegV"/>
    <property type="match status" value="1"/>
</dbReference>
<proteinExistence type="predicted"/>
<dbReference type="PANTHER" id="PTHR33434">
    <property type="entry name" value="DEGV DOMAIN-CONTAINING PROTEIN DR_1986-RELATED"/>
    <property type="match status" value="1"/>
</dbReference>
<dbReference type="PANTHER" id="PTHR33434:SF3">
    <property type="entry name" value="DEGV DOMAIN-CONTAINING PROTEIN YITS"/>
    <property type="match status" value="1"/>
</dbReference>
<evidence type="ECO:0000313" key="3">
    <source>
        <dbReference type="EMBL" id="HIT94240.1"/>
    </source>
</evidence>
<organism evidence="3 4">
    <name type="scientific">Candidatus Faecivivens stercoripullorum</name>
    <dbReference type="NCBI Taxonomy" id="2840805"/>
    <lineage>
        <taxon>Bacteria</taxon>
        <taxon>Bacillati</taxon>
        <taxon>Bacillota</taxon>
        <taxon>Clostridia</taxon>
        <taxon>Eubacteriales</taxon>
        <taxon>Oscillospiraceae</taxon>
        <taxon>Oscillospiraceae incertae sedis</taxon>
        <taxon>Candidatus Faecivivens</taxon>
    </lineage>
</organism>
<dbReference type="PROSITE" id="PS51482">
    <property type="entry name" value="DEGV"/>
    <property type="match status" value="1"/>
</dbReference>
<evidence type="ECO:0000313" key="4">
    <source>
        <dbReference type="Proteomes" id="UP000824160"/>
    </source>
</evidence>
<dbReference type="AlphaFoldDB" id="A0A9D1KRL7"/>
<name>A0A9D1KRL7_9FIRM</name>
<evidence type="ECO:0000256" key="2">
    <source>
        <dbReference type="ARBA" id="ARBA00023121"/>
    </source>
</evidence>
<sequence>MNSEREYVLSTETTCDMPREYYQSHGINLLGMTYLIGDKEYDSAAEDSLSPKEFFDMIRNGAMPKTSQVTVEKAYNSFEKIVKEGKDIFHLAFSSGLSGTYQSCCIAAADIMEKYPGSKVIVVDSLAASMGQGLMLSYAVKLKEEGKTLSELTDIITRDRLKFCHNFTVNDLFHLHRGGRVSKVTAVVGMALGIKPLLHVDDAGHLINVGKTRGRKAALTWLVDKMGEKIGNNINDAVYISHSDCYEDAQFVADLVKQRFGIQNILIGDIGQVIGSHTGIGTVALFFIGDSREV</sequence>
<comment type="function">
    <text evidence="1">May bind long-chain fatty acids, such as palmitate, and may play a role in lipid transport or fatty acid metabolism.</text>
</comment>
<dbReference type="GO" id="GO:0008289">
    <property type="term" value="F:lipid binding"/>
    <property type="evidence" value="ECO:0007669"/>
    <property type="project" value="UniProtKB-KW"/>
</dbReference>
<reference evidence="3" key="2">
    <citation type="journal article" date="2021" name="PeerJ">
        <title>Extensive microbial diversity within the chicken gut microbiome revealed by metagenomics and culture.</title>
        <authorList>
            <person name="Gilroy R."/>
            <person name="Ravi A."/>
            <person name="Getino M."/>
            <person name="Pursley I."/>
            <person name="Horton D.L."/>
            <person name="Alikhan N.F."/>
            <person name="Baker D."/>
            <person name="Gharbi K."/>
            <person name="Hall N."/>
            <person name="Watson M."/>
            <person name="Adriaenssens E.M."/>
            <person name="Foster-Nyarko E."/>
            <person name="Jarju S."/>
            <person name="Secka A."/>
            <person name="Antonio M."/>
            <person name="Oren A."/>
            <person name="Chaudhuri R.R."/>
            <person name="La Ragione R."/>
            <person name="Hildebrand F."/>
            <person name="Pallen M.J."/>
        </authorList>
    </citation>
    <scope>NUCLEOTIDE SEQUENCE</scope>
    <source>
        <strain evidence="3">ChiBcec7-5410</strain>
    </source>
</reference>